<accession>A0A392MLX5</accession>
<dbReference type="Gene3D" id="2.40.50.140">
    <property type="entry name" value="Nucleic acid-binding proteins"/>
    <property type="match status" value="1"/>
</dbReference>
<dbReference type="GO" id="GO:0006260">
    <property type="term" value="P:DNA replication"/>
    <property type="evidence" value="ECO:0007669"/>
    <property type="project" value="InterPro"/>
</dbReference>
<organism evidence="2 3">
    <name type="scientific">Trifolium medium</name>
    <dbReference type="NCBI Taxonomy" id="97028"/>
    <lineage>
        <taxon>Eukaryota</taxon>
        <taxon>Viridiplantae</taxon>
        <taxon>Streptophyta</taxon>
        <taxon>Embryophyta</taxon>
        <taxon>Tracheophyta</taxon>
        <taxon>Spermatophyta</taxon>
        <taxon>Magnoliopsida</taxon>
        <taxon>eudicotyledons</taxon>
        <taxon>Gunneridae</taxon>
        <taxon>Pentapetalae</taxon>
        <taxon>rosids</taxon>
        <taxon>fabids</taxon>
        <taxon>Fabales</taxon>
        <taxon>Fabaceae</taxon>
        <taxon>Papilionoideae</taxon>
        <taxon>50 kb inversion clade</taxon>
        <taxon>NPAAA clade</taxon>
        <taxon>Hologalegina</taxon>
        <taxon>IRL clade</taxon>
        <taxon>Trifolieae</taxon>
        <taxon>Trifolium</taxon>
    </lineage>
</organism>
<dbReference type="GO" id="GO:0003677">
    <property type="term" value="F:DNA binding"/>
    <property type="evidence" value="ECO:0007669"/>
    <property type="project" value="UniProtKB-KW"/>
</dbReference>
<dbReference type="InterPro" id="IPR007199">
    <property type="entry name" value="Rep_factor-A_N"/>
</dbReference>
<name>A0A392MLX5_9FABA</name>
<protein>
    <submittedName>
        <fullName evidence="2">Replication protein A 70 kDa dna-binding subunit-like</fullName>
    </submittedName>
</protein>
<evidence type="ECO:0000259" key="1">
    <source>
        <dbReference type="Pfam" id="PF04057"/>
    </source>
</evidence>
<dbReference type="SUPFAM" id="SSF50249">
    <property type="entry name" value="Nucleic acid-binding proteins"/>
    <property type="match status" value="1"/>
</dbReference>
<dbReference type="Pfam" id="PF04057">
    <property type="entry name" value="Rep-A_N"/>
    <property type="match status" value="1"/>
</dbReference>
<sequence>MAVNLTQGAIARICNSDNFSFINKYKPVLQVVHSRHPNILWLSDGSAGSLSIPGILSPNLEELMTSRKLQKSSVVKLTRFIVDKQVHNGIVILDLEVILDKCKPIGEPTLLTEIALPLPNVADLQFFNSRTERMTVNLTQG</sequence>
<dbReference type="InterPro" id="IPR012340">
    <property type="entry name" value="NA-bd_OB-fold"/>
</dbReference>
<dbReference type="GO" id="GO:0005634">
    <property type="term" value="C:nucleus"/>
    <property type="evidence" value="ECO:0007669"/>
    <property type="project" value="InterPro"/>
</dbReference>
<dbReference type="Proteomes" id="UP000265520">
    <property type="component" value="Unassembled WGS sequence"/>
</dbReference>
<feature type="non-terminal residue" evidence="2">
    <location>
        <position position="141"/>
    </location>
</feature>
<dbReference type="AlphaFoldDB" id="A0A392MLX5"/>
<reference evidence="2 3" key="1">
    <citation type="journal article" date="2018" name="Front. Plant Sci.">
        <title>Red Clover (Trifolium pratense) and Zigzag Clover (T. medium) - A Picture of Genomic Similarities and Differences.</title>
        <authorList>
            <person name="Dluhosova J."/>
            <person name="Istvanek J."/>
            <person name="Nedelnik J."/>
            <person name="Repkova J."/>
        </authorList>
    </citation>
    <scope>NUCLEOTIDE SEQUENCE [LARGE SCALE GENOMIC DNA]</scope>
    <source>
        <strain evidence="3">cv. 10/8</strain>
        <tissue evidence="2">Leaf</tissue>
    </source>
</reference>
<feature type="domain" description="Replication factor-A protein 1 N-terminal" evidence="1">
    <location>
        <begin position="5"/>
        <end position="98"/>
    </location>
</feature>
<evidence type="ECO:0000313" key="3">
    <source>
        <dbReference type="Proteomes" id="UP000265520"/>
    </source>
</evidence>
<proteinExistence type="predicted"/>
<keyword evidence="3" id="KW-1185">Reference proteome</keyword>
<gene>
    <name evidence="2" type="ORF">A2U01_0009411</name>
</gene>
<evidence type="ECO:0000313" key="2">
    <source>
        <dbReference type="EMBL" id="MCH88522.1"/>
    </source>
</evidence>
<comment type="caution">
    <text evidence="2">The sequence shown here is derived from an EMBL/GenBank/DDBJ whole genome shotgun (WGS) entry which is preliminary data.</text>
</comment>
<dbReference type="EMBL" id="LXQA010014315">
    <property type="protein sequence ID" value="MCH88522.1"/>
    <property type="molecule type" value="Genomic_DNA"/>
</dbReference>
<keyword evidence="2" id="KW-0238">DNA-binding</keyword>